<dbReference type="Gene3D" id="3.40.1170.60">
    <property type="match status" value="1"/>
</dbReference>
<keyword evidence="4" id="KW-0235">DNA replication</keyword>
<dbReference type="NCBIfam" id="NF010731">
    <property type="entry name" value="PRK14133.1"/>
    <property type="match status" value="1"/>
</dbReference>
<keyword evidence="2 4" id="KW-0515">Mutator protein</keyword>
<evidence type="ECO:0000256" key="1">
    <source>
        <dbReference type="ARBA" id="ARBA00010945"/>
    </source>
</evidence>
<evidence type="ECO:0000313" key="7">
    <source>
        <dbReference type="Proteomes" id="UP001597549"/>
    </source>
</evidence>
<keyword evidence="4" id="KW-0238">DNA-binding</keyword>
<gene>
    <name evidence="4 6" type="primary">dinB</name>
    <name evidence="6" type="ORF">ACFSX9_06720</name>
</gene>
<evidence type="ECO:0000256" key="2">
    <source>
        <dbReference type="ARBA" id="ARBA00022457"/>
    </source>
</evidence>
<dbReference type="PROSITE" id="PS50173">
    <property type="entry name" value="UMUC"/>
    <property type="match status" value="1"/>
</dbReference>
<comment type="cofactor">
    <cofactor evidence="4">
        <name>Mg(2+)</name>
        <dbReference type="ChEBI" id="CHEBI:18420"/>
    </cofactor>
    <text evidence="4">Binds 2 magnesium ions per subunit.</text>
</comment>
<dbReference type="Pfam" id="PF11798">
    <property type="entry name" value="IMS_HHH"/>
    <property type="match status" value="1"/>
</dbReference>
<keyword evidence="4" id="KW-0963">Cytoplasm</keyword>
<dbReference type="SUPFAM" id="SSF56672">
    <property type="entry name" value="DNA/RNA polymerases"/>
    <property type="match status" value="1"/>
</dbReference>
<dbReference type="Pfam" id="PF11799">
    <property type="entry name" value="IMS_C"/>
    <property type="match status" value="1"/>
</dbReference>
<keyword evidence="4" id="KW-0460">Magnesium</keyword>
<dbReference type="InterPro" id="IPR022880">
    <property type="entry name" value="DNApol_IV"/>
</dbReference>
<feature type="binding site" evidence="4">
    <location>
        <position position="106"/>
    </location>
    <ligand>
        <name>Mg(2+)</name>
        <dbReference type="ChEBI" id="CHEBI:18420"/>
    </ligand>
</feature>
<evidence type="ECO:0000256" key="4">
    <source>
        <dbReference type="HAMAP-Rule" id="MF_01113"/>
    </source>
</evidence>
<dbReference type="InterPro" id="IPR017961">
    <property type="entry name" value="DNA_pol_Y-fam_little_finger"/>
</dbReference>
<proteinExistence type="inferred from homology"/>
<dbReference type="CDD" id="cd03586">
    <property type="entry name" value="PolY_Pol_IV_kappa"/>
    <property type="match status" value="1"/>
</dbReference>
<dbReference type="Gene3D" id="3.30.70.270">
    <property type="match status" value="1"/>
</dbReference>
<keyword evidence="3 4" id="KW-0239">DNA-directed DNA polymerase</keyword>
<dbReference type="InterPro" id="IPR036775">
    <property type="entry name" value="DNA_pol_Y-fam_lit_finger_sf"/>
</dbReference>
<keyword evidence="4 6" id="KW-0548">Nucleotidyltransferase</keyword>
<dbReference type="InterPro" id="IPR024728">
    <property type="entry name" value="PolY_HhH_motif"/>
</dbReference>
<comment type="subcellular location">
    <subcellularLocation>
        <location evidence="4">Cytoplasm</location>
    </subcellularLocation>
</comment>
<feature type="site" description="Substrate discrimination" evidence="4">
    <location>
        <position position="17"/>
    </location>
</feature>
<dbReference type="GO" id="GO:0003887">
    <property type="term" value="F:DNA-directed DNA polymerase activity"/>
    <property type="evidence" value="ECO:0007669"/>
    <property type="project" value="UniProtKB-EC"/>
</dbReference>
<dbReference type="InterPro" id="IPR043128">
    <property type="entry name" value="Rev_trsase/Diguanyl_cyclase"/>
</dbReference>
<reference evidence="7" key="1">
    <citation type="journal article" date="2019" name="Int. J. Syst. Evol. Microbiol.">
        <title>The Global Catalogue of Microorganisms (GCM) 10K type strain sequencing project: providing services to taxonomists for standard genome sequencing and annotation.</title>
        <authorList>
            <consortium name="The Broad Institute Genomics Platform"/>
            <consortium name="The Broad Institute Genome Sequencing Center for Infectious Disease"/>
            <person name="Wu L."/>
            <person name="Ma J."/>
        </authorList>
    </citation>
    <scope>NUCLEOTIDE SEQUENCE [LARGE SCALE GENOMIC DNA]</scope>
    <source>
        <strain evidence="7">KCTC 52644</strain>
    </source>
</reference>
<protein>
    <recommendedName>
        <fullName evidence="4">DNA polymerase IV</fullName>
        <shortName evidence="4">Pol IV</shortName>
        <ecNumber evidence="4">2.7.7.7</ecNumber>
    </recommendedName>
</protein>
<evidence type="ECO:0000259" key="5">
    <source>
        <dbReference type="PROSITE" id="PS50173"/>
    </source>
</evidence>
<feature type="binding site" evidence="4">
    <location>
        <position position="12"/>
    </location>
    <ligand>
        <name>Mg(2+)</name>
        <dbReference type="ChEBI" id="CHEBI:18420"/>
    </ligand>
</feature>
<evidence type="ECO:0000313" key="6">
    <source>
        <dbReference type="EMBL" id="MFD2908424.1"/>
    </source>
</evidence>
<dbReference type="SUPFAM" id="SSF100879">
    <property type="entry name" value="Lesion bypass DNA polymerase (Y-family), little finger domain"/>
    <property type="match status" value="1"/>
</dbReference>
<comment type="catalytic activity">
    <reaction evidence="4">
        <text>DNA(n) + a 2'-deoxyribonucleoside 5'-triphosphate = DNA(n+1) + diphosphate</text>
        <dbReference type="Rhea" id="RHEA:22508"/>
        <dbReference type="Rhea" id="RHEA-COMP:17339"/>
        <dbReference type="Rhea" id="RHEA-COMP:17340"/>
        <dbReference type="ChEBI" id="CHEBI:33019"/>
        <dbReference type="ChEBI" id="CHEBI:61560"/>
        <dbReference type="ChEBI" id="CHEBI:173112"/>
        <dbReference type="EC" id="2.7.7.7"/>
    </reaction>
</comment>
<keyword evidence="7" id="KW-1185">Reference proteome</keyword>
<keyword evidence="4 6" id="KW-0808">Transferase</keyword>
<keyword evidence="4" id="KW-0234">DNA repair</keyword>
<feature type="domain" description="UmuC" evidence="5">
    <location>
        <begin position="8"/>
        <end position="188"/>
    </location>
</feature>
<dbReference type="NCBIfam" id="NF002677">
    <property type="entry name" value="PRK02406.1"/>
    <property type="match status" value="1"/>
</dbReference>
<comment type="caution">
    <text evidence="6">The sequence shown here is derived from an EMBL/GenBank/DDBJ whole genome shotgun (WGS) entry which is preliminary data.</text>
</comment>
<name>A0ABW5Z6L6_9FLAO</name>
<dbReference type="EC" id="2.7.7.7" evidence="4"/>
<sequence length="365" mass="41485">MSENYRKIIHIDMDAFYASVEQLDNPEFIGKPLAVGGSELRGVVAAASYEARKFGVRSALSSIQAKKLCPDLIFVPPRFDRYKEISKQIRKIFFEYTDLVEPLSLDEAYLDVTENKKGNPSATLIAQEIRKRIFDEVGLTASAGISANKFVAKIASDFNKPNGQKTVNPDDIEGFLEKLDVKKFYGVGKVTAEKMYQLGIFSGFDLRQKSKEYLEQNFGNSGLHYYEISRGIHNSEVKPNRKVKSVGAERTFNENLSSEIYLEERILNIANELEKRLKSSKISGKTITLKLKYSDFTLQTRSKTLPYFVSDKTIIADVANDLLYQERLRNSVRLLGISVHNLNNEEKPHLKLPQKSISIQLKFEF</sequence>
<organism evidence="6 7">
    <name type="scientific">Flavobacterium ardleyense</name>
    <dbReference type="NCBI Taxonomy" id="2038737"/>
    <lineage>
        <taxon>Bacteria</taxon>
        <taxon>Pseudomonadati</taxon>
        <taxon>Bacteroidota</taxon>
        <taxon>Flavobacteriia</taxon>
        <taxon>Flavobacteriales</taxon>
        <taxon>Flavobacteriaceae</taxon>
        <taxon>Flavobacterium</taxon>
    </lineage>
</organism>
<comment type="subunit">
    <text evidence="4">Monomer.</text>
</comment>
<keyword evidence="4" id="KW-0479">Metal-binding</keyword>
<evidence type="ECO:0000256" key="3">
    <source>
        <dbReference type="ARBA" id="ARBA00022932"/>
    </source>
</evidence>
<dbReference type="InterPro" id="IPR050116">
    <property type="entry name" value="DNA_polymerase-Y"/>
</dbReference>
<feature type="active site" evidence="4">
    <location>
        <position position="107"/>
    </location>
</feature>
<dbReference type="Pfam" id="PF00817">
    <property type="entry name" value="IMS"/>
    <property type="match status" value="1"/>
</dbReference>
<comment type="function">
    <text evidence="4">Poorly processive, error-prone DNA polymerase involved in untargeted mutagenesis. Copies undamaged DNA at stalled replication forks, which arise in vivo from mismatched or misaligned primer ends. These misaligned primers can be extended by PolIV. Exhibits no 3'-5' exonuclease (proofreading) activity. May be involved in translesional synthesis, in conjunction with the beta clamp from PolIII.</text>
</comment>
<dbReference type="PANTHER" id="PTHR11076">
    <property type="entry name" value="DNA REPAIR POLYMERASE UMUC / TRANSFERASE FAMILY MEMBER"/>
    <property type="match status" value="1"/>
</dbReference>
<comment type="similarity">
    <text evidence="1 4">Belongs to the DNA polymerase type-Y family.</text>
</comment>
<dbReference type="InterPro" id="IPR001126">
    <property type="entry name" value="UmuC"/>
</dbReference>
<dbReference type="Gene3D" id="1.10.150.20">
    <property type="entry name" value="5' to 3' exonuclease, C-terminal subdomain"/>
    <property type="match status" value="1"/>
</dbReference>
<dbReference type="Gene3D" id="3.30.1490.100">
    <property type="entry name" value="DNA polymerase, Y-family, little finger domain"/>
    <property type="match status" value="1"/>
</dbReference>
<dbReference type="InterPro" id="IPR043502">
    <property type="entry name" value="DNA/RNA_pol_sf"/>
</dbReference>
<dbReference type="Proteomes" id="UP001597549">
    <property type="component" value="Unassembled WGS sequence"/>
</dbReference>
<dbReference type="HAMAP" id="MF_01113">
    <property type="entry name" value="DNApol_IV"/>
    <property type="match status" value="1"/>
</dbReference>
<dbReference type="RefSeq" id="WP_379805937.1">
    <property type="nucleotide sequence ID" value="NZ_JBHUOL010000012.1"/>
</dbReference>
<dbReference type="EMBL" id="JBHUOL010000012">
    <property type="protein sequence ID" value="MFD2908424.1"/>
    <property type="molecule type" value="Genomic_DNA"/>
</dbReference>
<dbReference type="PANTHER" id="PTHR11076:SF33">
    <property type="entry name" value="DNA POLYMERASE KAPPA"/>
    <property type="match status" value="1"/>
</dbReference>
<keyword evidence="4" id="KW-0227">DNA damage</keyword>
<accession>A0ABW5Z6L6</accession>